<dbReference type="EMBL" id="GISG01241979">
    <property type="protein sequence ID" value="MBA4668976.1"/>
    <property type="molecule type" value="Transcribed_RNA"/>
</dbReference>
<sequence>MLVDSTISGTLEPAMYGTSDTEMEEALEEMLNVLNGQAAKPLPNAFTYDSLSVHSFINSCCRFSGSEILAKCSTSCGEKKRRANDMTSCFIIRFFSSTSIPTGEWAVIPQATIEEVCDKLKCRGGSISPLANCMSTSGFPYEFVLKLRVLGSILEFV</sequence>
<evidence type="ECO:0000313" key="1">
    <source>
        <dbReference type="EMBL" id="MBA4668976.1"/>
    </source>
</evidence>
<accession>A0A7C9AJP2</accession>
<reference evidence="1" key="1">
    <citation type="journal article" date="2013" name="J. Plant Res.">
        <title>Effect of fungi and light on seed germination of three Opuntia species from semiarid lands of central Mexico.</title>
        <authorList>
            <person name="Delgado-Sanchez P."/>
            <person name="Jimenez-Bremont J.F."/>
            <person name="Guerrero-Gonzalez Mde L."/>
            <person name="Flores J."/>
        </authorList>
    </citation>
    <scope>NUCLEOTIDE SEQUENCE</scope>
    <source>
        <tissue evidence="1">Cladode</tissue>
    </source>
</reference>
<protein>
    <submittedName>
        <fullName evidence="1">Uncharacterized protein</fullName>
    </submittedName>
</protein>
<proteinExistence type="predicted"/>
<reference evidence="1" key="2">
    <citation type="submission" date="2020-07" db="EMBL/GenBank/DDBJ databases">
        <authorList>
            <person name="Vera ALvarez R."/>
            <person name="Arias-Moreno D.M."/>
            <person name="Jimenez-Jacinto V."/>
            <person name="Jimenez-Bremont J.F."/>
            <person name="Swaminathan K."/>
            <person name="Moose S.P."/>
            <person name="Guerrero-Gonzalez M.L."/>
            <person name="Marino-Ramirez L."/>
            <person name="Landsman D."/>
            <person name="Rodriguez-Kessler M."/>
            <person name="Delgado-Sanchez P."/>
        </authorList>
    </citation>
    <scope>NUCLEOTIDE SEQUENCE</scope>
    <source>
        <tissue evidence="1">Cladode</tissue>
    </source>
</reference>
<dbReference type="AlphaFoldDB" id="A0A7C9AJP2"/>
<name>A0A7C9AJP2_OPUST</name>
<organism evidence="1">
    <name type="scientific">Opuntia streptacantha</name>
    <name type="common">Prickly pear cactus</name>
    <name type="synonym">Opuntia cardona</name>
    <dbReference type="NCBI Taxonomy" id="393608"/>
    <lineage>
        <taxon>Eukaryota</taxon>
        <taxon>Viridiplantae</taxon>
        <taxon>Streptophyta</taxon>
        <taxon>Embryophyta</taxon>
        <taxon>Tracheophyta</taxon>
        <taxon>Spermatophyta</taxon>
        <taxon>Magnoliopsida</taxon>
        <taxon>eudicotyledons</taxon>
        <taxon>Gunneridae</taxon>
        <taxon>Pentapetalae</taxon>
        <taxon>Caryophyllales</taxon>
        <taxon>Cactineae</taxon>
        <taxon>Cactaceae</taxon>
        <taxon>Opuntioideae</taxon>
        <taxon>Opuntia</taxon>
    </lineage>
</organism>
<dbReference type="EMBL" id="GISG01241980">
    <property type="protein sequence ID" value="MBA4668977.1"/>
    <property type="molecule type" value="Transcribed_RNA"/>
</dbReference>